<keyword evidence="3" id="KW-1185">Reference proteome</keyword>
<dbReference type="InterPro" id="IPR008557">
    <property type="entry name" value="PhoX"/>
</dbReference>
<name>A0AAD9D6Q9_9STRA</name>
<evidence type="ECO:0000256" key="1">
    <source>
        <dbReference type="SAM" id="MobiDB-lite"/>
    </source>
</evidence>
<organism evidence="2 3">
    <name type="scientific">Skeletonema marinoi</name>
    <dbReference type="NCBI Taxonomy" id="267567"/>
    <lineage>
        <taxon>Eukaryota</taxon>
        <taxon>Sar</taxon>
        <taxon>Stramenopiles</taxon>
        <taxon>Ochrophyta</taxon>
        <taxon>Bacillariophyta</taxon>
        <taxon>Coscinodiscophyceae</taxon>
        <taxon>Thalassiosirophycidae</taxon>
        <taxon>Thalassiosirales</taxon>
        <taxon>Skeletonemataceae</taxon>
        <taxon>Skeletonema</taxon>
        <taxon>Skeletonema marinoi-dohrnii complex</taxon>
    </lineage>
</organism>
<feature type="region of interest" description="Disordered" evidence="1">
    <location>
        <begin position="106"/>
        <end position="149"/>
    </location>
</feature>
<proteinExistence type="predicted"/>
<protein>
    <submittedName>
        <fullName evidence="2">Uncharacterized protein</fullName>
    </submittedName>
</protein>
<reference evidence="2" key="1">
    <citation type="submission" date="2023-06" db="EMBL/GenBank/DDBJ databases">
        <title>Survivors Of The Sea: Transcriptome response of Skeletonema marinoi to long-term dormancy.</title>
        <authorList>
            <person name="Pinder M.I.M."/>
            <person name="Kourtchenko O."/>
            <person name="Robertson E.K."/>
            <person name="Larsson T."/>
            <person name="Maumus F."/>
            <person name="Osuna-Cruz C.M."/>
            <person name="Vancaester E."/>
            <person name="Stenow R."/>
            <person name="Vandepoele K."/>
            <person name="Ploug H."/>
            <person name="Bruchert V."/>
            <person name="Godhe A."/>
            <person name="Topel M."/>
        </authorList>
    </citation>
    <scope>NUCLEOTIDE SEQUENCE</scope>
    <source>
        <strain evidence="2">R05AC</strain>
    </source>
</reference>
<evidence type="ECO:0000313" key="3">
    <source>
        <dbReference type="Proteomes" id="UP001224775"/>
    </source>
</evidence>
<dbReference type="Pfam" id="PF05787">
    <property type="entry name" value="PhoX"/>
    <property type="match status" value="1"/>
</dbReference>
<gene>
    <name evidence="2" type="ORF">QTG54_013123</name>
</gene>
<dbReference type="EMBL" id="JATAAI010000030">
    <property type="protein sequence ID" value="KAK1735987.1"/>
    <property type="molecule type" value="Genomic_DNA"/>
</dbReference>
<comment type="caution">
    <text evidence="2">The sequence shown here is derived from an EMBL/GenBank/DDBJ whole genome shotgun (WGS) entry which is preliminary data.</text>
</comment>
<evidence type="ECO:0000313" key="2">
    <source>
        <dbReference type="EMBL" id="KAK1735987.1"/>
    </source>
</evidence>
<dbReference type="PANTHER" id="PTHR35399">
    <property type="entry name" value="SLR8030 PROTEIN"/>
    <property type="match status" value="1"/>
</dbReference>
<accession>A0AAD9D6Q9</accession>
<dbReference type="PANTHER" id="PTHR35399:SF2">
    <property type="entry name" value="DUF839 DOMAIN-CONTAINING PROTEIN"/>
    <property type="match status" value="1"/>
</dbReference>
<dbReference type="AlphaFoldDB" id="A0AAD9D6Q9"/>
<feature type="compositionally biased region" description="Low complexity" evidence="1">
    <location>
        <begin position="118"/>
        <end position="145"/>
    </location>
</feature>
<dbReference type="Proteomes" id="UP001224775">
    <property type="component" value="Unassembled WGS sequence"/>
</dbReference>
<sequence>MTSKTLIRHHCHVQILQAGQICSVIPASGTNRRMSLAVCVCALWGVEEHCCYCKSNSTNETTNESTLMPSTSEYEEGTTFPTHVPVIAPSGNPIEIQVPTQTPTILTSTERPSDVPISLTPTPSTSSLSLTTTAPTTGQPTTAQPVSEVPSDYPTLLTRTPTLHPSVAQSDSPTEQFLPGELLLSNKELGIELSSGLEAKLIASTGKKLELVDGKKSSLSFHSRMDGAGIIDLGDRGYVYVSNSEESAGGVYGLQFNLAGEIVDYTNLLSNTKRNCGGGLTPWNTWVSCEEWKRGQCWQVSADPNSQNYLMAQKTMIGGSQGGRFESVATDNRIEQSPVFFATEDSKLVP</sequence>